<evidence type="ECO:0000313" key="3">
    <source>
        <dbReference type="Proteomes" id="UP001524642"/>
    </source>
</evidence>
<dbReference type="Pfam" id="PF09923">
    <property type="entry name" value="DUF2155"/>
    <property type="match status" value="1"/>
</dbReference>
<dbReference type="Proteomes" id="UP001524642">
    <property type="component" value="Unassembled WGS sequence"/>
</dbReference>
<proteinExistence type="predicted"/>
<dbReference type="RefSeq" id="WP_257715399.1">
    <property type="nucleotide sequence ID" value="NZ_JANJOU010000003.1"/>
</dbReference>
<feature type="chain" id="PRO_5046270507" evidence="1">
    <location>
        <begin position="22"/>
        <end position="140"/>
    </location>
</feature>
<accession>A0ABT1X1S1</accession>
<name>A0ABT1X1S1_9PROT</name>
<gene>
    <name evidence="2" type="ORF">NRP21_06715</name>
</gene>
<keyword evidence="3" id="KW-1185">Reference proteome</keyword>
<protein>
    <submittedName>
        <fullName evidence="2">DUF2155 domain-containing protein</fullName>
    </submittedName>
</protein>
<organism evidence="2 3">
    <name type="scientific">Roseomonas populi</name>
    <dbReference type="NCBI Taxonomy" id="3121582"/>
    <lineage>
        <taxon>Bacteria</taxon>
        <taxon>Pseudomonadati</taxon>
        <taxon>Pseudomonadota</taxon>
        <taxon>Alphaproteobacteria</taxon>
        <taxon>Acetobacterales</taxon>
        <taxon>Roseomonadaceae</taxon>
        <taxon>Roseomonas</taxon>
    </lineage>
</organism>
<comment type="caution">
    <text evidence="2">The sequence shown here is derived from an EMBL/GenBank/DDBJ whole genome shotgun (WGS) entry which is preliminary data.</text>
</comment>
<sequence length="140" mass="14698">MTRPSLALPALLLALAGPALGQGVPGTNSQGSDQGPPAEAGWLPKRVAQLQALDKVTARITVLDANVNQAVTFGTLSITVRACNARPPDEVPDAAAFIEVRDSTAQPSAPPAFRGWMLANAPAAHMLEHPVYDLRILDCR</sequence>
<evidence type="ECO:0000313" key="2">
    <source>
        <dbReference type="EMBL" id="MCR0981736.1"/>
    </source>
</evidence>
<evidence type="ECO:0000256" key="1">
    <source>
        <dbReference type="SAM" id="SignalP"/>
    </source>
</evidence>
<reference evidence="2 3" key="1">
    <citation type="submission" date="2022-06" db="EMBL/GenBank/DDBJ databases">
        <title>Roseomonas CN29.</title>
        <authorList>
            <person name="Cheng Y."/>
            <person name="He X."/>
        </authorList>
    </citation>
    <scope>NUCLEOTIDE SEQUENCE [LARGE SCALE GENOMIC DNA]</scope>
    <source>
        <strain evidence="2 3">CN29</strain>
    </source>
</reference>
<feature type="signal peptide" evidence="1">
    <location>
        <begin position="1"/>
        <end position="21"/>
    </location>
</feature>
<keyword evidence="1" id="KW-0732">Signal</keyword>
<dbReference type="InterPro" id="IPR019225">
    <property type="entry name" value="DUF2155"/>
</dbReference>
<dbReference type="EMBL" id="JANJOU010000003">
    <property type="protein sequence ID" value="MCR0981736.1"/>
    <property type="molecule type" value="Genomic_DNA"/>
</dbReference>